<dbReference type="EMBL" id="SNRW01030142">
    <property type="protein sequence ID" value="KAA6358251.1"/>
    <property type="molecule type" value="Genomic_DNA"/>
</dbReference>
<reference evidence="1 2" key="1">
    <citation type="submission" date="2019-03" db="EMBL/GenBank/DDBJ databases">
        <title>Single cell metagenomics reveals metabolic interactions within the superorganism composed of flagellate Streblomastix strix and complex community of Bacteroidetes bacteria on its surface.</title>
        <authorList>
            <person name="Treitli S.C."/>
            <person name="Kolisko M."/>
            <person name="Husnik F."/>
            <person name="Keeling P."/>
            <person name="Hampl V."/>
        </authorList>
    </citation>
    <scope>NUCLEOTIDE SEQUENCE [LARGE SCALE GENOMIC DNA]</scope>
    <source>
        <strain evidence="1">ST1C</strain>
    </source>
</reference>
<organism evidence="1 2">
    <name type="scientific">Streblomastix strix</name>
    <dbReference type="NCBI Taxonomy" id="222440"/>
    <lineage>
        <taxon>Eukaryota</taxon>
        <taxon>Metamonada</taxon>
        <taxon>Preaxostyla</taxon>
        <taxon>Oxymonadida</taxon>
        <taxon>Streblomastigidae</taxon>
        <taxon>Streblomastix</taxon>
    </lineage>
</organism>
<proteinExistence type="predicted"/>
<name>A0A5J4TL49_9EUKA</name>
<evidence type="ECO:0000313" key="2">
    <source>
        <dbReference type="Proteomes" id="UP000324800"/>
    </source>
</evidence>
<accession>A0A5J4TL49</accession>
<protein>
    <submittedName>
        <fullName evidence="1">Uncharacterized protein</fullName>
    </submittedName>
</protein>
<evidence type="ECO:0000313" key="1">
    <source>
        <dbReference type="EMBL" id="KAA6358251.1"/>
    </source>
</evidence>
<dbReference type="AlphaFoldDB" id="A0A5J4TL49"/>
<gene>
    <name evidence="1" type="ORF">EZS28_046222</name>
</gene>
<sequence>MHVVEEEYISQTNLDQTFSELSEKNSLEASIHSTIENRTHKTQTPHPTLVWIDFVDRKLTFGTVDQRHVILRNIKDLPSFPLAISHIPTMHCIAVLCREFPQYPYFGKIMNQDDKFDLVDFLTEDKKEQINKKKYNPRYDKQNSIDYENSKSLLGLGLDVSAIVGSDSQMFMPFHEIFHNFLERCERRFIH</sequence>
<dbReference type="Proteomes" id="UP000324800">
    <property type="component" value="Unassembled WGS sequence"/>
</dbReference>
<comment type="caution">
    <text evidence="1">The sequence shown here is derived from an EMBL/GenBank/DDBJ whole genome shotgun (WGS) entry which is preliminary data.</text>
</comment>